<dbReference type="EMBL" id="BLXT01001549">
    <property type="protein sequence ID" value="GFN86537.1"/>
    <property type="molecule type" value="Genomic_DNA"/>
</dbReference>
<comment type="caution">
    <text evidence="2">The sequence shown here is derived from an EMBL/GenBank/DDBJ whole genome shotgun (WGS) entry which is preliminary data.</text>
</comment>
<keyword evidence="3" id="KW-1185">Reference proteome</keyword>
<evidence type="ECO:0008006" key="4">
    <source>
        <dbReference type="Google" id="ProtNLM"/>
    </source>
</evidence>
<dbReference type="AlphaFoldDB" id="A0AAV3YVE4"/>
<sequence>MAANFGYVLWAHWHVCVVLSLGRTSLALESAVQIEMRNNRSSAYSTTRSISLISIFTARDRIAPEFIIPNGVFKNSLSMSIVTNDRRCVQGIALPNDSQILYLLTLTNDVCLMA</sequence>
<evidence type="ECO:0000313" key="2">
    <source>
        <dbReference type="EMBL" id="GFN86537.1"/>
    </source>
</evidence>
<evidence type="ECO:0000313" key="3">
    <source>
        <dbReference type="Proteomes" id="UP000735302"/>
    </source>
</evidence>
<feature type="chain" id="PRO_5043349074" description="Secreted protein" evidence="1">
    <location>
        <begin position="28"/>
        <end position="114"/>
    </location>
</feature>
<proteinExistence type="predicted"/>
<protein>
    <recommendedName>
        <fullName evidence="4">Secreted protein</fullName>
    </recommendedName>
</protein>
<organism evidence="2 3">
    <name type="scientific">Plakobranchus ocellatus</name>
    <dbReference type="NCBI Taxonomy" id="259542"/>
    <lineage>
        <taxon>Eukaryota</taxon>
        <taxon>Metazoa</taxon>
        <taxon>Spiralia</taxon>
        <taxon>Lophotrochozoa</taxon>
        <taxon>Mollusca</taxon>
        <taxon>Gastropoda</taxon>
        <taxon>Heterobranchia</taxon>
        <taxon>Euthyneura</taxon>
        <taxon>Panpulmonata</taxon>
        <taxon>Sacoglossa</taxon>
        <taxon>Placobranchoidea</taxon>
        <taxon>Plakobranchidae</taxon>
        <taxon>Plakobranchus</taxon>
    </lineage>
</organism>
<feature type="signal peptide" evidence="1">
    <location>
        <begin position="1"/>
        <end position="27"/>
    </location>
</feature>
<evidence type="ECO:0000256" key="1">
    <source>
        <dbReference type="SAM" id="SignalP"/>
    </source>
</evidence>
<reference evidence="2 3" key="1">
    <citation type="journal article" date="2021" name="Elife">
        <title>Chloroplast acquisition without the gene transfer in kleptoplastic sea slugs, Plakobranchus ocellatus.</title>
        <authorList>
            <person name="Maeda T."/>
            <person name="Takahashi S."/>
            <person name="Yoshida T."/>
            <person name="Shimamura S."/>
            <person name="Takaki Y."/>
            <person name="Nagai Y."/>
            <person name="Toyoda A."/>
            <person name="Suzuki Y."/>
            <person name="Arimoto A."/>
            <person name="Ishii H."/>
            <person name="Satoh N."/>
            <person name="Nishiyama T."/>
            <person name="Hasebe M."/>
            <person name="Maruyama T."/>
            <person name="Minagawa J."/>
            <person name="Obokata J."/>
            <person name="Shigenobu S."/>
        </authorList>
    </citation>
    <scope>NUCLEOTIDE SEQUENCE [LARGE SCALE GENOMIC DNA]</scope>
</reference>
<name>A0AAV3YVE4_9GAST</name>
<dbReference type="Proteomes" id="UP000735302">
    <property type="component" value="Unassembled WGS sequence"/>
</dbReference>
<accession>A0AAV3YVE4</accession>
<keyword evidence="1" id="KW-0732">Signal</keyword>
<gene>
    <name evidence="2" type="ORF">PoB_001304300</name>
</gene>